<feature type="region of interest" description="Disordered" evidence="4">
    <location>
        <begin position="383"/>
        <end position="415"/>
    </location>
</feature>
<dbReference type="GO" id="GO:0004674">
    <property type="term" value="F:protein serine/threonine kinase activity"/>
    <property type="evidence" value="ECO:0007669"/>
    <property type="project" value="UniProtKB-KW"/>
</dbReference>
<evidence type="ECO:0000259" key="5">
    <source>
        <dbReference type="Pfam" id="PF02816"/>
    </source>
</evidence>
<evidence type="ECO:0000256" key="2">
    <source>
        <dbReference type="ARBA" id="ARBA00022679"/>
    </source>
</evidence>
<reference evidence="6 7" key="1">
    <citation type="submission" date="2014-04" db="EMBL/GenBank/DDBJ databases">
        <authorList>
            <consortium name="DOE Joint Genome Institute"/>
            <person name="Kuo A."/>
            <person name="Kohler A."/>
            <person name="Nagy L.G."/>
            <person name="Floudas D."/>
            <person name="Copeland A."/>
            <person name="Barry K.W."/>
            <person name="Cichocki N."/>
            <person name="Veneault-Fourrey C."/>
            <person name="LaButti K."/>
            <person name="Lindquist E.A."/>
            <person name="Lipzen A."/>
            <person name="Lundell T."/>
            <person name="Morin E."/>
            <person name="Murat C."/>
            <person name="Sun H."/>
            <person name="Tunlid A."/>
            <person name="Henrissat B."/>
            <person name="Grigoriev I.V."/>
            <person name="Hibbett D.S."/>
            <person name="Martin F."/>
            <person name="Nordberg H.P."/>
            <person name="Cantor M.N."/>
            <person name="Hua S.X."/>
        </authorList>
    </citation>
    <scope>NUCLEOTIDE SEQUENCE [LARGE SCALE GENOMIC DNA]</scope>
    <source>
        <strain evidence="6 7">Foug A</strain>
    </source>
</reference>
<proteinExistence type="predicted"/>
<dbReference type="GO" id="GO:0005524">
    <property type="term" value="F:ATP binding"/>
    <property type="evidence" value="ECO:0007669"/>
    <property type="project" value="InterPro"/>
</dbReference>
<keyword evidence="2" id="KW-0808">Transferase</keyword>
<evidence type="ECO:0000256" key="1">
    <source>
        <dbReference type="ARBA" id="ARBA00022527"/>
    </source>
</evidence>
<sequence length="729" mass="80359">MQAPTPDLVTQFTEDAFATEDRFCQRSRCQALIRKGEPCHYVAAYDPTQRGKFVCRACYRWYKKKPATAVRAPCLTKILQAPVPNPQDIRQSISAAQSRASLNPPAVVAMSGSVAGSGGIGSSPMVNFTPPPPPVPFPGRPNVYVPSAWNNVQLPAPPIARAASSALSALPPGSSGYSAQHLQYAAQRERWAQMAHHPPPAETISLEISAVFEAGGKKKNARSNNIGSICEGLKDIDAQSTAYQLASIALRTVVPHIKAYYPSFGWRENEFMVRDTKWVDLMRHPSTQPYFYGDCLNASNRKNSKAMVFKTKQFGLFIIVPKAQWEQFEAFRDKLEAPSPEPTPSRRVSQQPLHPATPPLSVFERPISEDIIGNKVDTTNTTAVKRHHRHTSSTSSISTSRPPQKKHLGNIFSSPNHDRLKEALQSGGACEFDSPSRQCTHTSPVFRQNIIQVDFYPIPVCNLNELIRTKMAFDIKTAELFSGNIRLDRSTDAILGVGAFKTAQSAQLTLSPLTRSGMGSSPNHEIVLKRPYINDFPDEPAGPPFSRFTLKDESNILYREANVLYWAKALLKMTYEFIDNAIDSAKEPPPFNIPRLHFVDAGLLLAYSNALATTEEGGLPSVKTSAVVSMMYLGEELIPTLSDGEDFVKYIHNGDAAPCDLLDPDMENITQFLAFTQHAQYVKTGGQVYISDYQGIFVSISDPSRQLTIVCPSPGNDTLLTDPQILTHP</sequence>
<gene>
    <name evidence="6" type="ORF">SCLCIDRAFT_130180</name>
</gene>
<dbReference type="Proteomes" id="UP000053989">
    <property type="component" value="Unassembled WGS sequence"/>
</dbReference>
<dbReference type="OrthoDB" id="301415at2759"/>
<feature type="region of interest" description="Disordered" evidence="4">
    <location>
        <begin position="336"/>
        <end position="361"/>
    </location>
</feature>
<evidence type="ECO:0000313" key="6">
    <source>
        <dbReference type="EMBL" id="KIM57535.1"/>
    </source>
</evidence>
<organism evidence="6 7">
    <name type="scientific">Scleroderma citrinum Foug A</name>
    <dbReference type="NCBI Taxonomy" id="1036808"/>
    <lineage>
        <taxon>Eukaryota</taxon>
        <taxon>Fungi</taxon>
        <taxon>Dikarya</taxon>
        <taxon>Basidiomycota</taxon>
        <taxon>Agaricomycotina</taxon>
        <taxon>Agaricomycetes</taxon>
        <taxon>Agaricomycetidae</taxon>
        <taxon>Boletales</taxon>
        <taxon>Sclerodermatineae</taxon>
        <taxon>Sclerodermataceae</taxon>
        <taxon>Scleroderma</taxon>
    </lineage>
</organism>
<dbReference type="STRING" id="1036808.A0A0C3D9X8"/>
<keyword evidence="7" id="KW-1185">Reference proteome</keyword>
<dbReference type="InParanoid" id="A0A0C3D9X8"/>
<accession>A0A0C3D9X8</accession>
<protein>
    <recommendedName>
        <fullName evidence="5">Alpha-type protein kinase domain-containing protein</fullName>
    </recommendedName>
</protein>
<keyword evidence="1" id="KW-0723">Serine/threonine-protein kinase</keyword>
<keyword evidence="3" id="KW-0418">Kinase</keyword>
<feature type="compositionally biased region" description="Low complexity" evidence="4">
    <location>
        <begin position="392"/>
        <end position="401"/>
    </location>
</feature>
<dbReference type="AlphaFoldDB" id="A0A0C3D9X8"/>
<evidence type="ECO:0000256" key="3">
    <source>
        <dbReference type="ARBA" id="ARBA00022777"/>
    </source>
</evidence>
<dbReference type="Gene3D" id="3.20.200.10">
    <property type="entry name" value="MHCK/EF2 kinase"/>
    <property type="match status" value="1"/>
</dbReference>
<dbReference type="EMBL" id="KN822099">
    <property type="protein sequence ID" value="KIM57535.1"/>
    <property type="molecule type" value="Genomic_DNA"/>
</dbReference>
<evidence type="ECO:0000256" key="4">
    <source>
        <dbReference type="SAM" id="MobiDB-lite"/>
    </source>
</evidence>
<reference evidence="7" key="2">
    <citation type="submission" date="2015-01" db="EMBL/GenBank/DDBJ databases">
        <title>Evolutionary Origins and Diversification of the Mycorrhizal Mutualists.</title>
        <authorList>
            <consortium name="DOE Joint Genome Institute"/>
            <consortium name="Mycorrhizal Genomics Consortium"/>
            <person name="Kohler A."/>
            <person name="Kuo A."/>
            <person name="Nagy L.G."/>
            <person name="Floudas D."/>
            <person name="Copeland A."/>
            <person name="Barry K.W."/>
            <person name="Cichocki N."/>
            <person name="Veneault-Fourrey C."/>
            <person name="LaButti K."/>
            <person name="Lindquist E.A."/>
            <person name="Lipzen A."/>
            <person name="Lundell T."/>
            <person name="Morin E."/>
            <person name="Murat C."/>
            <person name="Riley R."/>
            <person name="Ohm R."/>
            <person name="Sun H."/>
            <person name="Tunlid A."/>
            <person name="Henrissat B."/>
            <person name="Grigoriev I.V."/>
            <person name="Hibbett D.S."/>
            <person name="Martin F."/>
        </authorList>
    </citation>
    <scope>NUCLEOTIDE SEQUENCE [LARGE SCALE GENOMIC DNA]</scope>
    <source>
        <strain evidence="7">Foug A</strain>
    </source>
</reference>
<dbReference type="InterPro" id="IPR004166">
    <property type="entry name" value="a-kinase_dom"/>
</dbReference>
<dbReference type="Pfam" id="PF02816">
    <property type="entry name" value="Alpha_kinase"/>
    <property type="match status" value="1"/>
</dbReference>
<evidence type="ECO:0000313" key="7">
    <source>
        <dbReference type="Proteomes" id="UP000053989"/>
    </source>
</evidence>
<dbReference type="HOGENOM" id="CLU_018737_2_0_1"/>
<feature type="domain" description="Alpha-type protein kinase" evidence="5">
    <location>
        <begin position="500"/>
        <end position="727"/>
    </location>
</feature>
<name>A0A0C3D9X8_9AGAM</name>